<gene>
    <name evidence="1" type="ORF">F4561_004615</name>
</gene>
<dbReference type="Proteomes" id="UP000523007">
    <property type="component" value="Unassembled WGS sequence"/>
</dbReference>
<dbReference type="EMBL" id="JACHJT010000001">
    <property type="protein sequence ID" value="MBB4933795.1"/>
    <property type="molecule type" value="Genomic_DNA"/>
</dbReference>
<comment type="caution">
    <text evidence="1">The sequence shown here is derived from an EMBL/GenBank/DDBJ whole genome shotgun (WGS) entry which is preliminary data.</text>
</comment>
<proteinExistence type="predicted"/>
<evidence type="ECO:0000313" key="1">
    <source>
        <dbReference type="EMBL" id="MBB4933795.1"/>
    </source>
</evidence>
<dbReference type="AlphaFoldDB" id="A0A7W7W5H8"/>
<protein>
    <submittedName>
        <fullName evidence="1">Uncharacterized protein</fullName>
    </submittedName>
</protein>
<accession>A0A7W7W5H8</accession>
<sequence length="59" mass="6488">MTAPGRPVRSLRKPLLWTVGTLGRITGGLSVRSVRPLRGTGLARGRRHGRMTSHIDKRS</sequence>
<name>A0A7W7W5H8_9ACTN</name>
<evidence type="ECO:0000313" key="2">
    <source>
        <dbReference type="Proteomes" id="UP000523007"/>
    </source>
</evidence>
<keyword evidence="2" id="KW-1185">Reference proteome</keyword>
<reference evidence="1 2" key="1">
    <citation type="submission" date="2020-08" db="EMBL/GenBank/DDBJ databases">
        <title>Sequencing the genomes of 1000 actinobacteria strains.</title>
        <authorList>
            <person name="Klenk H.-P."/>
        </authorList>
    </citation>
    <scope>NUCLEOTIDE SEQUENCE [LARGE SCALE GENOMIC DNA]</scope>
    <source>
        <strain evidence="1 2">DSM 102030</strain>
    </source>
</reference>
<organism evidence="1 2">
    <name type="scientific">Lipingzhangella halophila</name>
    <dbReference type="NCBI Taxonomy" id="1783352"/>
    <lineage>
        <taxon>Bacteria</taxon>
        <taxon>Bacillati</taxon>
        <taxon>Actinomycetota</taxon>
        <taxon>Actinomycetes</taxon>
        <taxon>Streptosporangiales</taxon>
        <taxon>Nocardiopsidaceae</taxon>
        <taxon>Lipingzhangella</taxon>
    </lineage>
</organism>